<dbReference type="InterPro" id="IPR017703">
    <property type="entry name" value="YgfZ/GCV_T_CS"/>
</dbReference>
<dbReference type="InterPro" id="IPR057460">
    <property type="entry name" value="CAF17_C"/>
</dbReference>
<keyword evidence="2" id="KW-0809">Transit peptide</keyword>
<dbReference type="EMBL" id="CAKKNE010000004">
    <property type="protein sequence ID" value="CAH0374621.1"/>
    <property type="molecule type" value="Genomic_DNA"/>
</dbReference>
<dbReference type="InterPro" id="IPR045179">
    <property type="entry name" value="YgfZ/GcvT"/>
</dbReference>
<comment type="caution">
    <text evidence="5">The sequence shown here is derived from an EMBL/GenBank/DDBJ whole genome shotgun (WGS) entry which is preliminary data.</text>
</comment>
<evidence type="ECO:0000256" key="2">
    <source>
        <dbReference type="ARBA" id="ARBA00022946"/>
    </source>
</evidence>
<reference evidence="5" key="1">
    <citation type="submission" date="2021-11" db="EMBL/GenBank/DDBJ databases">
        <authorList>
            <consortium name="Genoscope - CEA"/>
            <person name="William W."/>
        </authorList>
    </citation>
    <scope>NUCLEOTIDE SEQUENCE</scope>
</reference>
<evidence type="ECO:0000256" key="1">
    <source>
        <dbReference type="ARBA" id="ARBA00004173"/>
    </source>
</evidence>
<evidence type="ECO:0000313" key="6">
    <source>
        <dbReference type="Proteomes" id="UP000789595"/>
    </source>
</evidence>
<evidence type="ECO:0000259" key="4">
    <source>
        <dbReference type="Pfam" id="PF25455"/>
    </source>
</evidence>
<dbReference type="GO" id="GO:0016226">
    <property type="term" value="P:iron-sulfur cluster assembly"/>
    <property type="evidence" value="ECO:0007669"/>
    <property type="project" value="TreeGrafter"/>
</dbReference>
<gene>
    <name evidence="5" type="ORF">PECAL_4P19180</name>
</gene>
<protein>
    <recommendedName>
        <fullName evidence="4">CAF17 C-terminal domain-containing protein</fullName>
    </recommendedName>
</protein>
<dbReference type="InterPro" id="IPR027266">
    <property type="entry name" value="TrmE/GcvT-like"/>
</dbReference>
<dbReference type="GO" id="GO:0005759">
    <property type="term" value="C:mitochondrial matrix"/>
    <property type="evidence" value="ECO:0007669"/>
    <property type="project" value="TreeGrafter"/>
</dbReference>
<keyword evidence="6" id="KW-1185">Reference proteome</keyword>
<dbReference type="AlphaFoldDB" id="A0A8J2X4Q9"/>
<name>A0A8J2X4Q9_9STRA</name>
<dbReference type="NCBIfam" id="TIGR03317">
    <property type="entry name" value="ygfZ_signature"/>
    <property type="match status" value="1"/>
</dbReference>
<evidence type="ECO:0000256" key="3">
    <source>
        <dbReference type="ARBA" id="ARBA00023128"/>
    </source>
</evidence>
<dbReference type="PANTHER" id="PTHR22602:SF0">
    <property type="entry name" value="TRANSFERASE CAF17, MITOCHONDRIAL-RELATED"/>
    <property type="match status" value="1"/>
</dbReference>
<dbReference type="Pfam" id="PF25455">
    <property type="entry name" value="Beta-barrel_CAF17_C"/>
    <property type="match status" value="1"/>
</dbReference>
<dbReference type="PANTHER" id="PTHR22602">
    <property type="entry name" value="TRANSFERASE CAF17, MITOCHONDRIAL-RELATED"/>
    <property type="match status" value="1"/>
</dbReference>
<dbReference type="Gene3D" id="3.30.1360.120">
    <property type="entry name" value="Probable tRNA modification gtpase trme, domain 1"/>
    <property type="match status" value="1"/>
</dbReference>
<keyword evidence="3" id="KW-0496">Mitochondrion</keyword>
<dbReference type="Proteomes" id="UP000789595">
    <property type="component" value="Unassembled WGS sequence"/>
</dbReference>
<dbReference type="Gene3D" id="2.40.30.160">
    <property type="match status" value="1"/>
</dbReference>
<sequence>MAARRVLSLRGADTSKLLQSLCTNNVATWLEGSAPALAAAFLTTKGRVLADACFWRHDDAVLIDCAAAAAPKLLRHLKMYKLRADVKIRDEADLDVVTATSTLQNCVVSGSDPRTELLGSRGIVEKGTEGEAPGLYLRRRLALGVAEGEELEGAVPLVANLDALNAIAFDKGCYLGQELTARAKFRGQVRRRFMPVALHETDVTHSAARAEPPADPVPFAPLSVDVPTVGAKLVSNGKDVGKLVAVSPESTAAVADVKLDFALSGEVLDVRVEGSDVRAAPYVPPWWPEDESES</sequence>
<accession>A0A8J2X4Q9</accession>
<proteinExistence type="predicted"/>
<feature type="domain" description="CAF17 C-terminal" evidence="4">
    <location>
        <begin position="190"/>
        <end position="288"/>
    </location>
</feature>
<dbReference type="SUPFAM" id="SSF103025">
    <property type="entry name" value="Folate-binding domain"/>
    <property type="match status" value="1"/>
</dbReference>
<evidence type="ECO:0000313" key="5">
    <source>
        <dbReference type="EMBL" id="CAH0374621.1"/>
    </source>
</evidence>
<organism evidence="5 6">
    <name type="scientific">Pelagomonas calceolata</name>
    <dbReference type="NCBI Taxonomy" id="35677"/>
    <lineage>
        <taxon>Eukaryota</taxon>
        <taxon>Sar</taxon>
        <taxon>Stramenopiles</taxon>
        <taxon>Ochrophyta</taxon>
        <taxon>Pelagophyceae</taxon>
        <taxon>Pelagomonadales</taxon>
        <taxon>Pelagomonadaceae</taxon>
        <taxon>Pelagomonas</taxon>
    </lineage>
</organism>
<dbReference type="OrthoDB" id="191995at2759"/>
<comment type="subcellular location">
    <subcellularLocation>
        <location evidence="1">Mitochondrion</location>
    </subcellularLocation>
</comment>